<keyword evidence="2" id="KW-0238">DNA-binding</keyword>
<dbReference type="PROSITE" id="PS00846">
    <property type="entry name" value="HTH_ARSR_1"/>
    <property type="match status" value="1"/>
</dbReference>
<evidence type="ECO:0000313" key="6">
    <source>
        <dbReference type="EMBL" id="MCX7569843.1"/>
    </source>
</evidence>
<evidence type="ECO:0000256" key="4">
    <source>
        <dbReference type="ARBA" id="ARBA00043263"/>
    </source>
</evidence>
<dbReference type="InterPro" id="IPR036390">
    <property type="entry name" value="WH_DNA-bd_sf"/>
</dbReference>
<proteinExistence type="predicted"/>
<dbReference type="PANTHER" id="PTHR43132">
    <property type="entry name" value="ARSENICAL RESISTANCE OPERON REPRESSOR ARSR-RELATED"/>
    <property type="match status" value="1"/>
</dbReference>
<dbReference type="PANTHER" id="PTHR43132:SF6">
    <property type="entry name" value="HTH-TYPE TRANSCRIPTIONAL REPRESSOR CZRA"/>
    <property type="match status" value="1"/>
</dbReference>
<reference evidence="6 7" key="1">
    <citation type="submission" date="2022-11" db="EMBL/GenBank/DDBJ databases">
        <title>Study of microbial diversity in lake waters.</title>
        <authorList>
            <person name="Zhang J."/>
        </authorList>
    </citation>
    <scope>NUCLEOTIDE SEQUENCE [LARGE SCALE GENOMIC DNA]</scope>
    <source>
        <strain evidence="6 7">DT12</strain>
    </source>
</reference>
<keyword evidence="7" id="KW-1185">Reference proteome</keyword>
<evidence type="ECO:0000259" key="5">
    <source>
        <dbReference type="PROSITE" id="PS50987"/>
    </source>
</evidence>
<evidence type="ECO:0000256" key="2">
    <source>
        <dbReference type="ARBA" id="ARBA00023125"/>
    </source>
</evidence>
<feature type="domain" description="HTH arsR-type" evidence="5">
    <location>
        <begin position="22"/>
        <end position="115"/>
    </location>
</feature>
<comment type="caution">
    <text evidence="6">The sequence shown here is derived from an EMBL/GenBank/DDBJ whole genome shotgun (WGS) entry which is preliminary data.</text>
</comment>
<dbReference type="InterPro" id="IPR011991">
    <property type="entry name" value="ArsR-like_HTH"/>
</dbReference>
<evidence type="ECO:0000313" key="7">
    <source>
        <dbReference type="Proteomes" id="UP001208017"/>
    </source>
</evidence>
<organism evidence="6 7">
    <name type="scientific">Tumebacillus lacus</name>
    <dbReference type="NCBI Taxonomy" id="2995335"/>
    <lineage>
        <taxon>Bacteria</taxon>
        <taxon>Bacillati</taxon>
        <taxon>Bacillota</taxon>
        <taxon>Bacilli</taxon>
        <taxon>Bacillales</taxon>
        <taxon>Alicyclobacillaceae</taxon>
        <taxon>Tumebacillus</taxon>
    </lineage>
</organism>
<keyword evidence="3" id="KW-0804">Transcription</keyword>
<dbReference type="Proteomes" id="UP001208017">
    <property type="component" value="Unassembled WGS sequence"/>
</dbReference>
<accession>A0ABT3X1J8</accession>
<dbReference type="InterPro" id="IPR001845">
    <property type="entry name" value="HTH_ArsR_DNA-bd_dom"/>
</dbReference>
<sequence>MERVCYNVNHHETVARVREKQLAEDQVRDVAAIFQAMGDPTRVRILHALVQSEMCVCDLAAVLEMTQSAVSHQLRNLRNLRIIKRRKEGRVAYYNIDDEHIKTLFETGLHHVSHR</sequence>
<dbReference type="InterPro" id="IPR036388">
    <property type="entry name" value="WH-like_DNA-bd_sf"/>
</dbReference>
<gene>
    <name evidence="6" type="ORF">OS242_07690</name>
</gene>
<keyword evidence="1" id="KW-0805">Transcription regulation</keyword>
<protein>
    <submittedName>
        <fullName evidence="6">Metalloregulator ArsR/SmtB family transcription factor</fullName>
    </submittedName>
</protein>
<dbReference type="EMBL" id="JAPMLT010000003">
    <property type="protein sequence ID" value="MCX7569843.1"/>
    <property type="molecule type" value="Genomic_DNA"/>
</dbReference>
<dbReference type="Pfam" id="PF01022">
    <property type="entry name" value="HTH_5"/>
    <property type="match status" value="1"/>
</dbReference>
<evidence type="ECO:0000256" key="1">
    <source>
        <dbReference type="ARBA" id="ARBA00023015"/>
    </source>
</evidence>
<dbReference type="SUPFAM" id="SSF46785">
    <property type="entry name" value="Winged helix' DNA-binding domain"/>
    <property type="match status" value="1"/>
</dbReference>
<evidence type="ECO:0000256" key="3">
    <source>
        <dbReference type="ARBA" id="ARBA00023163"/>
    </source>
</evidence>
<dbReference type="RefSeq" id="WP_267151093.1">
    <property type="nucleotide sequence ID" value="NZ_JAPMLT010000003.1"/>
</dbReference>
<dbReference type="InterPro" id="IPR018334">
    <property type="entry name" value="ArsR_HTH"/>
</dbReference>
<name>A0ABT3X1J8_9BACL</name>
<dbReference type="NCBIfam" id="NF033788">
    <property type="entry name" value="HTH_metalloreg"/>
    <property type="match status" value="1"/>
</dbReference>
<dbReference type="InterPro" id="IPR051011">
    <property type="entry name" value="Metal_resp_trans_reg"/>
</dbReference>
<dbReference type="Gene3D" id="1.10.10.10">
    <property type="entry name" value="Winged helix-like DNA-binding domain superfamily/Winged helix DNA-binding domain"/>
    <property type="match status" value="1"/>
</dbReference>
<dbReference type="SMART" id="SM00418">
    <property type="entry name" value="HTH_ARSR"/>
    <property type="match status" value="1"/>
</dbReference>
<keyword evidence="4" id="KW-0105">Cadmium resistance</keyword>
<dbReference type="PRINTS" id="PR00778">
    <property type="entry name" value="HTHARSR"/>
</dbReference>
<dbReference type="CDD" id="cd00090">
    <property type="entry name" value="HTH_ARSR"/>
    <property type="match status" value="1"/>
</dbReference>
<dbReference type="PROSITE" id="PS50987">
    <property type="entry name" value="HTH_ARSR_2"/>
    <property type="match status" value="1"/>
</dbReference>